<keyword evidence="1" id="KW-0812">Transmembrane</keyword>
<gene>
    <name evidence="3" type="ORF">Asi03nite_41900</name>
</gene>
<feature type="transmembrane region" description="Helical" evidence="1">
    <location>
        <begin position="29"/>
        <end position="49"/>
    </location>
</feature>
<feature type="domain" description="GGDEF" evidence="2">
    <location>
        <begin position="89"/>
        <end position="221"/>
    </location>
</feature>
<organism evidence="3 4">
    <name type="scientific">Actinoplanes siamensis</name>
    <dbReference type="NCBI Taxonomy" id="1223317"/>
    <lineage>
        <taxon>Bacteria</taxon>
        <taxon>Bacillati</taxon>
        <taxon>Actinomycetota</taxon>
        <taxon>Actinomycetes</taxon>
        <taxon>Micromonosporales</taxon>
        <taxon>Micromonosporaceae</taxon>
        <taxon>Actinoplanes</taxon>
    </lineage>
</organism>
<evidence type="ECO:0000256" key="1">
    <source>
        <dbReference type="SAM" id="Phobius"/>
    </source>
</evidence>
<keyword evidence="1" id="KW-1133">Transmembrane helix</keyword>
<keyword evidence="1" id="KW-0472">Membrane</keyword>
<dbReference type="InterPro" id="IPR029787">
    <property type="entry name" value="Nucleotide_cyclase"/>
</dbReference>
<dbReference type="SMART" id="SM00267">
    <property type="entry name" value="GGDEF"/>
    <property type="match status" value="1"/>
</dbReference>
<comment type="caution">
    <text evidence="3">The sequence shown here is derived from an EMBL/GenBank/DDBJ whole genome shotgun (WGS) entry which is preliminary data.</text>
</comment>
<proteinExistence type="predicted"/>
<reference evidence="3" key="1">
    <citation type="submission" date="2021-01" db="EMBL/GenBank/DDBJ databases">
        <title>Whole genome shotgun sequence of Actinoplanes siamensis NBRC 109076.</title>
        <authorList>
            <person name="Komaki H."/>
            <person name="Tamura T."/>
        </authorList>
    </citation>
    <scope>NUCLEOTIDE SEQUENCE</scope>
    <source>
        <strain evidence="3">NBRC 109076</strain>
    </source>
</reference>
<protein>
    <recommendedName>
        <fullName evidence="2">GGDEF domain-containing protein</fullName>
    </recommendedName>
</protein>
<dbReference type="Gene3D" id="3.30.70.270">
    <property type="match status" value="1"/>
</dbReference>
<evidence type="ECO:0000313" key="3">
    <source>
        <dbReference type="EMBL" id="GIF06652.1"/>
    </source>
</evidence>
<dbReference type="EMBL" id="BOMW01000037">
    <property type="protein sequence ID" value="GIF06652.1"/>
    <property type="molecule type" value="Genomic_DNA"/>
</dbReference>
<evidence type="ECO:0000259" key="2">
    <source>
        <dbReference type="PROSITE" id="PS50887"/>
    </source>
</evidence>
<dbReference type="AlphaFoldDB" id="A0A919TLI8"/>
<sequence length="243" mass="24812">MARAVVLALLLGVCTLAGLAVLEVTNPWAIGGVLGADLLLVALCAHLLLPPERPGEAEPAHDALTGLASRAALLARVERTLPVADADQEPAGLVILGLDDLADVTDTLGRGIGDLLLGSVAARLSAAVRDTDLVARIGDGEFAVLLPQVGSAPACLETARRLLGAVQGPADLDGFQVRVNAAIGGAVYPVHATTPAELFERAGIAMRSAKRSRTHAALYEAGLAQAPVPGARIGDRRPALPSH</sequence>
<name>A0A919TLI8_9ACTN</name>
<accession>A0A919TLI8</accession>
<keyword evidence="4" id="KW-1185">Reference proteome</keyword>
<dbReference type="PANTHER" id="PTHR44757:SF2">
    <property type="entry name" value="BIOFILM ARCHITECTURE MAINTENANCE PROTEIN MBAA"/>
    <property type="match status" value="1"/>
</dbReference>
<evidence type="ECO:0000313" key="4">
    <source>
        <dbReference type="Proteomes" id="UP000629619"/>
    </source>
</evidence>
<dbReference type="PANTHER" id="PTHR44757">
    <property type="entry name" value="DIGUANYLATE CYCLASE DGCP"/>
    <property type="match status" value="1"/>
</dbReference>
<dbReference type="Proteomes" id="UP000629619">
    <property type="component" value="Unassembled WGS sequence"/>
</dbReference>
<dbReference type="InterPro" id="IPR043128">
    <property type="entry name" value="Rev_trsase/Diguanyl_cyclase"/>
</dbReference>
<dbReference type="CDD" id="cd01949">
    <property type="entry name" value="GGDEF"/>
    <property type="match status" value="1"/>
</dbReference>
<dbReference type="PROSITE" id="PS50887">
    <property type="entry name" value="GGDEF"/>
    <property type="match status" value="1"/>
</dbReference>
<dbReference type="NCBIfam" id="TIGR00254">
    <property type="entry name" value="GGDEF"/>
    <property type="match status" value="1"/>
</dbReference>
<dbReference type="InterPro" id="IPR000160">
    <property type="entry name" value="GGDEF_dom"/>
</dbReference>
<dbReference type="Pfam" id="PF00990">
    <property type="entry name" value="GGDEF"/>
    <property type="match status" value="1"/>
</dbReference>
<dbReference type="InterPro" id="IPR052155">
    <property type="entry name" value="Biofilm_reg_signaling"/>
</dbReference>
<dbReference type="SUPFAM" id="SSF55073">
    <property type="entry name" value="Nucleotide cyclase"/>
    <property type="match status" value="1"/>
</dbReference>